<evidence type="ECO:0000313" key="15">
    <source>
        <dbReference type="Proteomes" id="UP000255139"/>
    </source>
</evidence>
<feature type="transmembrane region" description="Helical" evidence="10">
    <location>
        <begin position="535"/>
        <end position="555"/>
    </location>
</feature>
<dbReference type="GO" id="GO:0071555">
    <property type="term" value="P:cell wall organization"/>
    <property type="evidence" value="ECO:0007669"/>
    <property type="project" value="UniProtKB-UniRule"/>
</dbReference>
<evidence type="ECO:0000256" key="2">
    <source>
        <dbReference type="ARBA" id="ARBA00022475"/>
    </source>
</evidence>
<dbReference type="EMBL" id="UGJE01000002">
    <property type="protein sequence ID" value="STQ85302.1"/>
    <property type="molecule type" value="Genomic_DNA"/>
</dbReference>
<dbReference type="Proteomes" id="UP000255139">
    <property type="component" value="Unassembled WGS sequence"/>
</dbReference>
<keyword evidence="5 10" id="KW-0573">Peptidoglycan synthesis</keyword>
<comment type="subcellular location">
    <subcellularLocation>
        <location evidence="1 10">Cell membrane</location>
        <topology evidence="1 10">Multi-pass membrane protein</topology>
    </subcellularLocation>
</comment>
<proteinExistence type="inferred from homology"/>
<dbReference type="CDD" id="cd13123">
    <property type="entry name" value="MATE_MurJ_like"/>
    <property type="match status" value="1"/>
</dbReference>
<dbReference type="RefSeq" id="WP_034557129.1">
    <property type="nucleotide sequence ID" value="NZ_FZML01000017.1"/>
</dbReference>
<comment type="pathway">
    <text evidence="10">Cell wall biogenesis; peptidoglycan biosynthesis.</text>
</comment>
<dbReference type="EMBL" id="JRPD02000002">
    <property type="protein sequence ID" value="TLE01376.1"/>
    <property type="molecule type" value="Genomic_DNA"/>
</dbReference>
<keyword evidence="4 10" id="KW-0133">Cell shape</keyword>
<dbReference type="Pfam" id="PF03023">
    <property type="entry name" value="MurJ"/>
    <property type="match status" value="1"/>
</dbReference>
<dbReference type="GO" id="GO:0005886">
    <property type="term" value="C:plasma membrane"/>
    <property type="evidence" value="ECO:0007669"/>
    <property type="project" value="UniProtKB-SubCell"/>
</dbReference>
<feature type="transmembrane region" description="Helical" evidence="10">
    <location>
        <begin position="344"/>
        <end position="365"/>
    </location>
</feature>
<evidence type="ECO:0000313" key="13">
    <source>
        <dbReference type="EMBL" id="TLE01376.1"/>
    </source>
</evidence>
<organism evidence="12 15">
    <name type="scientific">Helicobacter muridarum</name>
    <dbReference type="NCBI Taxonomy" id="216"/>
    <lineage>
        <taxon>Bacteria</taxon>
        <taxon>Pseudomonadati</taxon>
        <taxon>Campylobacterota</taxon>
        <taxon>Epsilonproteobacteria</taxon>
        <taxon>Campylobacterales</taxon>
        <taxon>Helicobacteraceae</taxon>
        <taxon>Helicobacter</taxon>
    </lineage>
</organism>
<sequence length="563" mass="64162">MYKKDSQDNLYEHINKSISKRSNPPRKKNKLTKFFLTNASGIFISRIFGFLRDAMQASILGTSIYSDIFFIAFKFPNMFRRVVSEGAFVQSFLPFFLSAKNKGAFSVSIFSIFIFLLFILTTLVMLCAPFITKILALGYDSSRISLALPLVKIHFWYLILIFIVTYLSTLLQYKHIFWVNAYNTVLLNLSMIFSMIFVQLTQIELLEAVYMLSYSVLIGGACQILVHFYPLYASKMWRLQYVGLKRLRQWKQQGNLTFRIHKKPFGIYFGKYDDFAAKQNSLDKSMYIRAKRNILRLLSDIRFFFKAFIPAMLGASSAQIIAIIDSSLVTLLPNSDGGVSILNFANRVFQLPLALFAIAISSTLFPMVAKAIKNGDSKEAMQNLKMAFWFLSIALTICVLGGFMLRNEIIWLLFERGNFTREDTILVGYAFIGYMVGLLPFGLAKIFSLWLYANKQQAKAAKLSVISLLVGTTLAGIFILIIRYVEITNGIIWELRYFFIALSGSIGGVVLLLLTIKEFGIANFSDIIKHKKYSLILFVLLCATFIILKIFTYFVSIDNQGET</sequence>
<dbReference type="STRING" id="216.LS73_02390"/>
<feature type="transmembrane region" description="Helical" evidence="10">
    <location>
        <begin position="54"/>
        <end position="73"/>
    </location>
</feature>
<keyword evidence="2 10" id="KW-1003">Cell membrane</keyword>
<keyword evidence="15" id="KW-1185">Reference proteome</keyword>
<protein>
    <recommendedName>
        <fullName evidence="10">Probable lipid II flippase MurJ</fullName>
    </recommendedName>
</protein>
<keyword evidence="10 11" id="KW-0813">Transport</keyword>
<evidence type="ECO:0000256" key="10">
    <source>
        <dbReference type="HAMAP-Rule" id="MF_02078"/>
    </source>
</evidence>
<keyword evidence="10 11" id="KW-0961">Cell wall biogenesis/degradation</keyword>
<comment type="function">
    <text evidence="8 10 11">Involved in peptidoglycan biosynthesis. Transports lipid-linked peptidoglycan precursors from the inner to the outer leaflet of the cytoplasmic membrane.</text>
</comment>
<dbReference type="PRINTS" id="PR01806">
    <property type="entry name" value="VIRFACTRMVIN"/>
</dbReference>
<dbReference type="InterPro" id="IPR004268">
    <property type="entry name" value="MurJ"/>
</dbReference>
<dbReference type="OrthoDB" id="9786339at2"/>
<dbReference type="Proteomes" id="UP000029922">
    <property type="component" value="Unassembled WGS sequence"/>
</dbReference>
<evidence type="ECO:0000256" key="11">
    <source>
        <dbReference type="PIRNR" id="PIRNR002869"/>
    </source>
</evidence>
<evidence type="ECO:0000313" key="14">
    <source>
        <dbReference type="Proteomes" id="UP000029922"/>
    </source>
</evidence>
<dbReference type="UniPathway" id="UPA00219"/>
<gene>
    <name evidence="12" type="primary">mviN</name>
    <name evidence="10" type="synonym">murJ</name>
    <name evidence="13" type="ORF">LS73_001455</name>
    <name evidence="12" type="ORF">NCTC12714_00077</name>
</gene>
<name>A0A099TW35_9HELI</name>
<dbReference type="GO" id="GO:0009252">
    <property type="term" value="P:peptidoglycan biosynthetic process"/>
    <property type="evidence" value="ECO:0007669"/>
    <property type="project" value="UniProtKB-UniRule"/>
</dbReference>
<dbReference type="GO" id="GO:0015648">
    <property type="term" value="F:lipid-linked peptidoglycan transporter activity"/>
    <property type="evidence" value="ECO:0007669"/>
    <property type="project" value="UniProtKB-UniRule"/>
</dbReference>
<dbReference type="AlphaFoldDB" id="A0A099TW35"/>
<feature type="transmembrane region" description="Helical" evidence="10">
    <location>
        <begin position="386"/>
        <end position="405"/>
    </location>
</feature>
<reference evidence="13 14" key="1">
    <citation type="journal article" date="2014" name="Genome Announc.">
        <title>Draft genome sequences of eight enterohepatic helicobacter species isolated from both laboratory and wild rodents.</title>
        <authorList>
            <person name="Sheh A."/>
            <person name="Shen Z."/>
            <person name="Fox J.G."/>
        </authorList>
    </citation>
    <scope>NUCLEOTIDE SEQUENCE [LARGE SCALE GENOMIC DNA]</scope>
    <source>
        <strain evidence="13 14">ST1</strain>
    </source>
</reference>
<evidence type="ECO:0000256" key="8">
    <source>
        <dbReference type="ARBA" id="ARBA00060041"/>
    </source>
</evidence>
<feature type="transmembrane region" description="Helical" evidence="10">
    <location>
        <begin position="109"/>
        <end position="135"/>
    </location>
</feature>
<keyword evidence="6 10" id="KW-1133">Transmembrane helix</keyword>
<evidence type="ECO:0000256" key="1">
    <source>
        <dbReference type="ARBA" id="ARBA00004651"/>
    </source>
</evidence>
<dbReference type="PANTHER" id="PTHR47019:SF1">
    <property type="entry name" value="LIPID II FLIPPASE MURJ"/>
    <property type="match status" value="1"/>
</dbReference>
<evidence type="ECO:0000256" key="6">
    <source>
        <dbReference type="ARBA" id="ARBA00022989"/>
    </source>
</evidence>
<feature type="transmembrane region" description="Helical" evidence="10">
    <location>
        <begin position="209"/>
        <end position="232"/>
    </location>
</feature>
<feature type="transmembrane region" description="Helical" evidence="10">
    <location>
        <begin position="155"/>
        <end position="173"/>
    </location>
</feature>
<dbReference type="GO" id="GO:0008360">
    <property type="term" value="P:regulation of cell shape"/>
    <property type="evidence" value="ECO:0007669"/>
    <property type="project" value="UniProtKB-UniRule"/>
</dbReference>
<feature type="transmembrane region" description="Helical" evidence="10">
    <location>
        <begin position="425"/>
        <end position="453"/>
    </location>
</feature>
<keyword evidence="3 10" id="KW-0812">Transmembrane</keyword>
<evidence type="ECO:0000256" key="9">
    <source>
        <dbReference type="ARBA" id="ARBA00061532"/>
    </source>
</evidence>
<comment type="similarity">
    <text evidence="9 10 11">Belongs to the MurJ/MviN family.</text>
</comment>
<dbReference type="GO" id="GO:0034204">
    <property type="term" value="P:lipid translocation"/>
    <property type="evidence" value="ECO:0007669"/>
    <property type="project" value="TreeGrafter"/>
</dbReference>
<accession>A0A099TW35</accession>
<feature type="transmembrane region" description="Helical" evidence="10">
    <location>
        <begin position="31"/>
        <end position="48"/>
    </location>
</feature>
<dbReference type="PIRSF" id="PIRSF002869">
    <property type="entry name" value="MviN"/>
    <property type="match status" value="1"/>
</dbReference>
<feature type="transmembrane region" description="Helical" evidence="10">
    <location>
        <begin position="185"/>
        <end position="203"/>
    </location>
</feature>
<evidence type="ECO:0000256" key="3">
    <source>
        <dbReference type="ARBA" id="ARBA00022692"/>
    </source>
</evidence>
<evidence type="ECO:0000256" key="5">
    <source>
        <dbReference type="ARBA" id="ARBA00022984"/>
    </source>
</evidence>
<evidence type="ECO:0000313" key="12">
    <source>
        <dbReference type="EMBL" id="STQ85302.1"/>
    </source>
</evidence>
<feature type="transmembrane region" description="Helical" evidence="10">
    <location>
        <begin position="303"/>
        <end position="324"/>
    </location>
</feature>
<evidence type="ECO:0000256" key="4">
    <source>
        <dbReference type="ARBA" id="ARBA00022960"/>
    </source>
</evidence>
<dbReference type="PANTHER" id="PTHR47019">
    <property type="entry name" value="LIPID II FLIPPASE MURJ"/>
    <property type="match status" value="1"/>
</dbReference>
<feature type="transmembrane region" description="Helical" evidence="10">
    <location>
        <begin position="465"/>
        <end position="485"/>
    </location>
</feature>
<keyword evidence="7 10" id="KW-0472">Membrane</keyword>
<dbReference type="HAMAP" id="MF_02078">
    <property type="entry name" value="MurJ_MviN"/>
    <property type="match status" value="1"/>
</dbReference>
<reference evidence="12 15" key="2">
    <citation type="submission" date="2018-06" db="EMBL/GenBank/DDBJ databases">
        <authorList>
            <consortium name="Pathogen Informatics"/>
            <person name="Doyle S."/>
        </authorList>
    </citation>
    <scope>NUCLEOTIDE SEQUENCE [LARGE SCALE GENOMIC DNA]</scope>
    <source>
        <strain evidence="12 15">NCTC12714</strain>
    </source>
</reference>
<evidence type="ECO:0000256" key="7">
    <source>
        <dbReference type="ARBA" id="ARBA00023136"/>
    </source>
</evidence>
<dbReference type="InterPro" id="IPR051050">
    <property type="entry name" value="Lipid_II_flippase_MurJ/MviN"/>
</dbReference>
<feature type="transmembrane region" description="Helical" evidence="10">
    <location>
        <begin position="497"/>
        <end position="514"/>
    </location>
</feature>